<dbReference type="GO" id="GO:0003676">
    <property type="term" value="F:nucleic acid binding"/>
    <property type="evidence" value="ECO:0007669"/>
    <property type="project" value="InterPro"/>
</dbReference>
<organism evidence="5 6">
    <name type="scientific">Babesia divergens</name>
    <dbReference type="NCBI Taxonomy" id="32595"/>
    <lineage>
        <taxon>Eukaryota</taxon>
        <taxon>Sar</taxon>
        <taxon>Alveolata</taxon>
        <taxon>Apicomplexa</taxon>
        <taxon>Aconoidasida</taxon>
        <taxon>Piroplasmida</taxon>
        <taxon>Babesiidae</taxon>
        <taxon>Babesia</taxon>
    </lineage>
</organism>
<dbReference type="InterPro" id="IPR029063">
    <property type="entry name" value="SAM-dependent_MTases_sf"/>
</dbReference>
<gene>
    <name evidence="5" type="ORF">X943_002183</name>
</gene>
<dbReference type="AlphaFoldDB" id="A0AAD9LJA1"/>
<reference evidence="5" key="2">
    <citation type="submission" date="2021-05" db="EMBL/GenBank/DDBJ databases">
        <authorList>
            <person name="Pain A."/>
        </authorList>
    </citation>
    <scope>NUCLEOTIDE SEQUENCE</scope>
    <source>
        <strain evidence="5">1802A</strain>
    </source>
</reference>
<evidence type="ECO:0000313" key="6">
    <source>
        <dbReference type="Proteomes" id="UP001195914"/>
    </source>
</evidence>
<accession>A0AAD9LJA1</accession>
<keyword evidence="2 5" id="KW-0489">Methyltransferase</keyword>
<proteinExistence type="inferred from homology"/>
<dbReference type="GO" id="GO:0008757">
    <property type="term" value="F:S-adenosylmethionine-dependent methyltransferase activity"/>
    <property type="evidence" value="ECO:0007669"/>
    <property type="project" value="TreeGrafter"/>
</dbReference>
<evidence type="ECO:0000256" key="2">
    <source>
        <dbReference type="ARBA" id="ARBA00022603"/>
    </source>
</evidence>
<evidence type="ECO:0000256" key="1">
    <source>
        <dbReference type="ARBA" id="ARBA00006149"/>
    </source>
</evidence>
<sequence length="249" mass="27745">MNTLVVDYSHIHSGEFKENVYCPSEDTFLFVDALQRDVEFLRSCEIALALEIGSGSGYISTYLLMLLCQPAHQTPDANTEDDICVYSNDRIEGVKHKHQHGKDVPMVIALDINRFANMATLTTAQRNRTADNINAVTMDMFSALSSCRCKAMVDLILFNPPYVPSNDDDCGGSSIDLAWNGGHMGRDVIDRFINSVGVGSDTRHPLLVEKRNDVSSVLNMIAMHGFHAEIILSRQIIGETLYIIRFSRV</sequence>
<reference evidence="5" key="1">
    <citation type="journal article" date="2014" name="Nucleic Acids Res.">
        <title>The evolutionary dynamics of variant antigen genes in Babesia reveal a history of genomic innovation underlying host-parasite interaction.</title>
        <authorList>
            <person name="Jackson A.P."/>
            <person name="Otto T.D."/>
            <person name="Darby A."/>
            <person name="Ramaprasad A."/>
            <person name="Xia D."/>
            <person name="Echaide I.E."/>
            <person name="Farber M."/>
            <person name="Gahlot S."/>
            <person name="Gamble J."/>
            <person name="Gupta D."/>
            <person name="Gupta Y."/>
            <person name="Jackson L."/>
            <person name="Malandrin L."/>
            <person name="Malas T.B."/>
            <person name="Moussa E."/>
            <person name="Nair M."/>
            <person name="Reid A.J."/>
            <person name="Sanders M."/>
            <person name="Sharma J."/>
            <person name="Tracey A."/>
            <person name="Quail M.A."/>
            <person name="Weir W."/>
            <person name="Wastling J.M."/>
            <person name="Hall N."/>
            <person name="Willadsen P."/>
            <person name="Lingelbach K."/>
            <person name="Shiels B."/>
            <person name="Tait A."/>
            <person name="Berriman M."/>
            <person name="Allred D.R."/>
            <person name="Pain A."/>
        </authorList>
    </citation>
    <scope>NUCLEOTIDE SEQUENCE</scope>
    <source>
        <strain evidence="5">1802A</strain>
    </source>
</reference>
<evidence type="ECO:0000313" key="5">
    <source>
        <dbReference type="EMBL" id="KAK1938540.1"/>
    </source>
</evidence>
<dbReference type="PROSITE" id="PS00092">
    <property type="entry name" value="N6_MTASE"/>
    <property type="match status" value="1"/>
</dbReference>
<dbReference type="EMBL" id="JAHBMH010000024">
    <property type="protein sequence ID" value="KAK1938540.1"/>
    <property type="molecule type" value="Genomic_DNA"/>
</dbReference>
<evidence type="ECO:0000256" key="3">
    <source>
        <dbReference type="ARBA" id="ARBA00022679"/>
    </source>
</evidence>
<comment type="similarity">
    <text evidence="1">Belongs to the eukaryotic/archaeal PrmC-related family.</text>
</comment>
<protein>
    <submittedName>
        <fullName evidence="5">Methyltransferase domain-containing protein</fullName>
    </submittedName>
</protein>
<dbReference type="SUPFAM" id="SSF53335">
    <property type="entry name" value="S-adenosyl-L-methionine-dependent methyltransferases"/>
    <property type="match status" value="1"/>
</dbReference>
<keyword evidence="4" id="KW-0949">S-adenosyl-L-methionine</keyword>
<name>A0AAD9LJA1_BABDI</name>
<dbReference type="PANTHER" id="PTHR45875:SF1">
    <property type="entry name" value="METHYLTRANSFERASE N6AMT1"/>
    <property type="match status" value="1"/>
</dbReference>
<comment type="caution">
    <text evidence="5">The sequence shown here is derived from an EMBL/GenBank/DDBJ whole genome shotgun (WGS) entry which is preliminary data.</text>
</comment>
<dbReference type="Proteomes" id="UP001195914">
    <property type="component" value="Unassembled WGS sequence"/>
</dbReference>
<dbReference type="InterPro" id="IPR002052">
    <property type="entry name" value="DNA_methylase_N6_adenine_CS"/>
</dbReference>
<dbReference type="GO" id="GO:0008276">
    <property type="term" value="F:protein methyltransferase activity"/>
    <property type="evidence" value="ECO:0007669"/>
    <property type="project" value="TreeGrafter"/>
</dbReference>
<keyword evidence="6" id="KW-1185">Reference proteome</keyword>
<dbReference type="GO" id="GO:0035657">
    <property type="term" value="C:eRF1 methyltransferase complex"/>
    <property type="evidence" value="ECO:0007669"/>
    <property type="project" value="TreeGrafter"/>
</dbReference>
<dbReference type="GO" id="GO:0032259">
    <property type="term" value="P:methylation"/>
    <property type="evidence" value="ECO:0007669"/>
    <property type="project" value="UniProtKB-KW"/>
</dbReference>
<keyword evidence="3" id="KW-0808">Transferase</keyword>
<dbReference type="Gene3D" id="3.40.50.150">
    <property type="entry name" value="Vaccinia Virus protein VP39"/>
    <property type="match status" value="1"/>
</dbReference>
<dbReference type="InterPro" id="IPR052190">
    <property type="entry name" value="Euk-Arch_PrmC-MTase"/>
</dbReference>
<evidence type="ECO:0000256" key="4">
    <source>
        <dbReference type="ARBA" id="ARBA00022691"/>
    </source>
</evidence>
<dbReference type="PANTHER" id="PTHR45875">
    <property type="entry name" value="METHYLTRANSFERASE N6AMT1"/>
    <property type="match status" value="1"/>
</dbReference>